<dbReference type="Pfam" id="PF00925">
    <property type="entry name" value="GTP_cyclohydro2"/>
    <property type="match status" value="1"/>
</dbReference>
<evidence type="ECO:0000256" key="6">
    <source>
        <dbReference type="ARBA" id="ARBA00022619"/>
    </source>
</evidence>
<feature type="active site" description="Nucleophile" evidence="14">
    <location>
        <position position="340"/>
    </location>
</feature>
<organism evidence="16 17">
    <name type="scientific">Dictyobacter kobayashii</name>
    <dbReference type="NCBI Taxonomy" id="2014872"/>
    <lineage>
        <taxon>Bacteria</taxon>
        <taxon>Bacillati</taxon>
        <taxon>Chloroflexota</taxon>
        <taxon>Ktedonobacteria</taxon>
        <taxon>Ktedonobacterales</taxon>
        <taxon>Dictyobacteraceae</taxon>
        <taxon>Dictyobacter</taxon>
    </lineage>
</organism>
<dbReference type="InterPro" id="IPR032677">
    <property type="entry name" value="GTP_cyclohydro_II"/>
</dbReference>
<dbReference type="NCBIfam" id="NF001591">
    <property type="entry name" value="PRK00393.1"/>
    <property type="match status" value="1"/>
</dbReference>
<feature type="domain" description="GTP cyclohydrolase II" evidence="15">
    <location>
        <begin position="217"/>
        <end position="380"/>
    </location>
</feature>
<dbReference type="SUPFAM" id="SSF142695">
    <property type="entry name" value="RibA-like"/>
    <property type="match status" value="1"/>
</dbReference>
<protein>
    <recommendedName>
        <fullName evidence="14">GTP cyclohydrolase-2</fullName>
        <ecNumber evidence="14">3.5.4.25</ecNumber>
    </recommendedName>
    <alternativeName>
        <fullName evidence="14">GTP cyclohydrolase II</fullName>
    </alternativeName>
</protein>
<evidence type="ECO:0000256" key="2">
    <source>
        <dbReference type="ARBA" id="ARBA00002284"/>
    </source>
</evidence>
<evidence type="ECO:0000313" key="16">
    <source>
        <dbReference type="EMBL" id="GCE16254.1"/>
    </source>
</evidence>
<dbReference type="AlphaFoldDB" id="A0A402AAQ7"/>
<comment type="function">
    <text evidence="12 14">Catalyzes the conversion of GTP to 2,5-diamino-6-ribosylamino-4(3H)-pyrimidinone 5'-phosphate (DARP), formate and pyrophosphate.</text>
</comment>
<keyword evidence="17" id="KW-1185">Reference proteome</keyword>
<evidence type="ECO:0000259" key="15">
    <source>
        <dbReference type="Pfam" id="PF00925"/>
    </source>
</evidence>
<dbReference type="OrthoDB" id="9793111at2"/>
<evidence type="ECO:0000256" key="7">
    <source>
        <dbReference type="ARBA" id="ARBA00022723"/>
    </source>
</evidence>
<dbReference type="InterPro" id="IPR017945">
    <property type="entry name" value="DHBP_synth_RibB-like_a/b_dom"/>
</dbReference>
<feature type="active site" description="Proton acceptor" evidence="14">
    <location>
        <position position="338"/>
    </location>
</feature>
<proteinExistence type="inferred from homology"/>
<dbReference type="GO" id="GO:0003935">
    <property type="term" value="F:GTP cyclohydrolase II activity"/>
    <property type="evidence" value="ECO:0007669"/>
    <property type="project" value="UniProtKB-UniRule"/>
</dbReference>
<evidence type="ECO:0000256" key="8">
    <source>
        <dbReference type="ARBA" id="ARBA00022741"/>
    </source>
</evidence>
<feature type="binding site" evidence="14">
    <location>
        <position position="279"/>
    </location>
    <ligand>
        <name>Zn(2+)</name>
        <dbReference type="ChEBI" id="CHEBI:29105"/>
        <note>catalytic</note>
    </ligand>
</feature>
<keyword evidence="9 14" id="KW-0378">Hydrolase</keyword>
<feature type="binding site" evidence="14">
    <location>
        <position position="366"/>
    </location>
    <ligand>
        <name>GTP</name>
        <dbReference type="ChEBI" id="CHEBI:37565"/>
    </ligand>
</feature>
<feature type="binding site" evidence="14">
    <location>
        <begin position="304"/>
        <end position="306"/>
    </location>
    <ligand>
        <name>GTP</name>
        <dbReference type="ChEBI" id="CHEBI:37565"/>
    </ligand>
</feature>
<dbReference type="FunFam" id="3.40.50.10990:FF:000001">
    <property type="entry name" value="Riboflavin biosynthesis protein RibBA"/>
    <property type="match status" value="1"/>
</dbReference>
<dbReference type="Gene3D" id="3.40.50.10990">
    <property type="entry name" value="GTP cyclohydrolase II"/>
    <property type="match status" value="1"/>
</dbReference>
<evidence type="ECO:0000256" key="14">
    <source>
        <dbReference type="HAMAP-Rule" id="MF_00179"/>
    </source>
</evidence>
<dbReference type="UniPathway" id="UPA00275">
    <property type="reaction ID" value="UER00399"/>
</dbReference>
<evidence type="ECO:0000256" key="3">
    <source>
        <dbReference type="ARBA" id="ARBA00004853"/>
    </source>
</evidence>
<dbReference type="Gene3D" id="3.90.870.10">
    <property type="entry name" value="DHBP synthase"/>
    <property type="match status" value="1"/>
</dbReference>
<dbReference type="GO" id="GO:0008270">
    <property type="term" value="F:zinc ion binding"/>
    <property type="evidence" value="ECO:0007669"/>
    <property type="project" value="UniProtKB-UniRule"/>
</dbReference>
<feature type="binding site" evidence="14">
    <location>
        <position position="277"/>
    </location>
    <ligand>
        <name>Zn(2+)</name>
        <dbReference type="ChEBI" id="CHEBI:29105"/>
        <note>catalytic</note>
    </ligand>
</feature>
<evidence type="ECO:0000256" key="9">
    <source>
        <dbReference type="ARBA" id="ARBA00022801"/>
    </source>
</evidence>
<feature type="binding site" evidence="14">
    <location>
        <begin position="261"/>
        <end position="265"/>
    </location>
    <ligand>
        <name>GTP</name>
        <dbReference type="ChEBI" id="CHEBI:37565"/>
    </ligand>
</feature>
<feature type="binding site" evidence="14">
    <location>
        <position position="361"/>
    </location>
    <ligand>
        <name>GTP</name>
        <dbReference type="ChEBI" id="CHEBI:37565"/>
    </ligand>
</feature>
<feature type="binding site" evidence="14">
    <location>
        <position position="326"/>
    </location>
    <ligand>
        <name>GTP</name>
        <dbReference type="ChEBI" id="CHEBI:37565"/>
    </ligand>
</feature>
<dbReference type="InterPro" id="IPR000422">
    <property type="entry name" value="DHBP_synthase_RibB"/>
</dbReference>
<comment type="similarity">
    <text evidence="5">In the N-terminal section; belongs to the DHBP synthase family.</text>
</comment>
<dbReference type="CDD" id="cd00641">
    <property type="entry name" value="GTP_cyclohydro2"/>
    <property type="match status" value="1"/>
</dbReference>
<comment type="catalytic activity">
    <reaction evidence="13 14">
        <text>GTP + 4 H2O = 2,5-diamino-6-hydroxy-4-(5-phosphoribosylamino)-pyrimidine + formate + 2 phosphate + 3 H(+)</text>
        <dbReference type="Rhea" id="RHEA:23704"/>
        <dbReference type="ChEBI" id="CHEBI:15377"/>
        <dbReference type="ChEBI" id="CHEBI:15378"/>
        <dbReference type="ChEBI" id="CHEBI:15740"/>
        <dbReference type="ChEBI" id="CHEBI:37565"/>
        <dbReference type="ChEBI" id="CHEBI:43474"/>
        <dbReference type="ChEBI" id="CHEBI:58614"/>
        <dbReference type="EC" id="3.5.4.25"/>
    </reaction>
</comment>
<dbReference type="GO" id="GO:0005829">
    <property type="term" value="C:cytosol"/>
    <property type="evidence" value="ECO:0007669"/>
    <property type="project" value="TreeGrafter"/>
</dbReference>
<dbReference type="NCBIfam" id="TIGR00505">
    <property type="entry name" value="ribA"/>
    <property type="match status" value="1"/>
</dbReference>
<dbReference type="EC" id="3.5.4.25" evidence="14"/>
<evidence type="ECO:0000313" key="17">
    <source>
        <dbReference type="Proteomes" id="UP000287188"/>
    </source>
</evidence>
<dbReference type="PANTHER" id="PTHR21327">
    <property type="entry name" value="GTP CYCLOHYDROLASE II-RELATED"/>
    <property type="match status" value="1"/>
</dbReference>
<evidence type="ECO:0000256" key="5">
    <source>
        <dbReference type="ARBA" id="ARBA00005520"/>
    </source>
</evidence>
<comment type="function">
    <text evidence="2">Catalyzes the conversion of D-ribulose 5-phosphate to formate and 3,4-dihydroxy-2-butanone 4-phosphate.</text>
</comment>
<dbReference type="InterPro" id="IPR000926">
    <property type="entry name" value="RibA"/>
</dbReference>
<comment type="similarity">
    <text evidence="14">Belongs to the GTP cyclohydrolase II family.</text>
</comment>
<gene>
    <name evidence="16" type="primary">ribBA</name>
    <name evidence="14" type="synonym">ribA</name>
    <name evidence="16" type="ORF">KDK_00540</name>
</gene>
<keyword evidence="10 14" id="KW-0862">Zinc</keyword>
<dbReference type="SUPFAM" id="SSF55821">
    <property type="entry name" value="YrdC/RibB"/>
    <property type="match status" value="1"/>
</dbReference>
<feature type="binding site" evidence="14">
    <location>
        <position position="282"/>
    </location>
    <ligand>
        <name>GTP</name>
        <dbReference type="ChEBI" id="CHEBI:37565"/>
    </ligand>
</feature>
<evidence type="ECO:0000256" key="1">
    <source>
        <dbReference type="ARBA" id="ARBA00000141"/>
    </source>
</evidence>
<comment type="cofactor">
    <cofactor evidence="14">
        <name>Zn(2+)</name>
        <dbReference type="ChEBI" id="CHEBI:29105"/>
    </cofactor>
    <text evidence="14">Binds 1 zinc ion per subunit.</text>
</comment>
<dbReference type="PIRSF" id="PIRSF001259">
    <property type="entry name" value="RibA"/>
    <property type="match status" value="1"/>
</dbReference>
<keyword evidence="8 14" id="KW-0547">Nucleotide-binding</keyword>
<evidence type="ECO:0000256" key="11">
    <source>
        <dbReference type="ARBA" id="ARBA00023134"/>
    </source>
</evidence>
<comment type="caution">
    <text evidence="16">The sequence shown here is derived from an EMBL/GenBank/DDBJ whole genome shotgun (WGS) entry which is preliminary data.</text>
</comment>
<dbReference type="Pfam" id="PF00926">
    <property type="entry name" value="DHBP_synthase"/>
    <property type="match status" value="1"/>
</dbReference>
<dbReference type="NCBIfam" id="TIGR00506">
    <property type="entry name" value="ribB"/>
    <property type="match status" value="1"/>
</dbReference>
<accession>A0A402AAQ7</accession>
<evidence type="ECO:0000256" key="13">
    <source>
        <dbReference type="ARBA" id="ARBA00049295"/>
    </source>
</evidence>
<sequence>MNAKQQATTPSYICVAEAIQTLQAGKMLLICDDEERENEADLCLAAQFASTDNINFLLHSACGLICVAMAGDLLDTLHIPLLTGEGEPLQGTAFTISVDARAATTTGISARDRAHTIRTLVSLTTRPEDLARPGHVFPLRARAGGTLERRGHTEAAVDLMRFAGLTPGAVICEVLDANGDAARGPALHKMAQDWGIRIISVDAIARFHRDHRVSLVAQTSLPLPEARFKTLAYQEIDTGQQYVALVLGDITDTQAVPPLVRLHSACATGDIFGSQRCDCQAQLQAALHEIASEGRGVLLYLPHEGRGIGLSAKLQAYSLQDQGYDTLEANEKLGYPVDARNYETATEILQNLHITHARLMTNSPRKIQALASAGIVVERVPLEIQPTTDNIRYLHTKYQQMGHMFSMLKTTASSYNWKEGEL</sequence>
<name>A0A402AAQ7_9CHLR</name>
<comment type="catalytic activity">
    <reaction evidence="1">
        <text>D-ribulose 5-phosphate = (2S)-2-hydroxy-3-oxobutyl phosphate + formate + H(+)</text>
        <dbReference type="Rhea" id="RHEA:18457"/>
        <dbReference type="ChEBI" id="CHEBI:15378"/>
        <dbReference type="ChEBI" id="CHEBI:15740"/>
        <dbReference type="ChEBI" id="CHEBI:58121"/>
        <dbReference type="ChEBI" id="CHEBI:58830"/>
        <dbReference type="EC" id="4.1.99.12"/>
    </reaction>
</comment>
<dbReference type="HAMAP" id="MF_00179">
    <property type="entry name" value="RibA"/>
    <property type="match status" value="1"/>
</dbReference>
<dbReference type="GO" id="GO:0005525">
    <property type="term" value="F:GTP binding"/>
    <property type="evidence" value="ECO:0007669"/>
    <property type="project" value="UniProtKB-KW"/>
</dbReference>
<keyword evidence="7 14" id="KW-0479">Metal-binding</keyword>
<dbReference type="GO" id="GO:0008686">
    <property type="term" value="F:3,4-dihydroxy-2-butanone-4-phosphate synthase activity"/>
    <property type="evidence" value="ECO:0007669"/>
    <property type="project" value="UniProtKB-EC"/>
</dbReference>
<dbReference type="InterPro" id="IPR036144">
    <property type="entry name" value="RibA-like_sf"/>
</dbReference>
<dbReference type="Proteomes" id="UP000287188">
    <property type="component" value="Unassembled WGS sequence"/>
</dbReference>
<dbReference type="PANTHER" id="PTHR21327:SF18">
    <property type="entry name" value="3,4-DIHYDROXY-2-BUTANONE 4-PHOSPHATE SYNTHASE"/>
    <property type="match status" value="1"/>
</dbReference>
<dbReference type="GO" id="GO:0009231">
    <property type="term" value="P:riboflavin biosynthetic process"/>
    <property type="evidence" value="ECO:0007669"/>
    <property type="project" value="UniProtKB-UniRule"/>
</dbReference>
<evidence type="ECO:0000256" key="4">
    <source>
        <dbReference type="ARBA" id="ARBA00004904"/>
    </source>
</evidence>
<dbReference type="EMBL" id="BIFS01000001">
    <property type="protein sequence ID" value="GCE16254.1"/>
    <property type="molecule type" value="Genomic_DNA"/>
</dbReference>
<reference evidence="17" key="1">
    <citation type="submission" date="2018-12" db="EMBL/GenBank/DDBJ databases">
        <title>Tengunoibacter tsumagoiensis gen. nov., sp. nov., Dictyobacter kobayashii sp. nov., D. alpinus sp. nov., and D. joshuensis sp. nov. and description of Dictyobacteraceae fam. nov. within the order Ktedonobacterales isolated from Tengu-no-mugimeshi.</title>
        <authorList>
            <person name="Wang C.M."/>
            <person name="Zheng Y."/>
            <person name="Sakai Y."/>
            <person name="Toyoda A."/>
            <person name="Minakuchi Y."/>
            <person name="Abe K."/>
            <person name="Yokota A."/>
            <person name="Yabe S."/>
        </authorList>
    </citation>
    <scope>NUCLEOTIDE SEQUENCE [LARGE SCALE GENOMIC DNA]</scope>
    <source>
        <strain evidence="17">Uno11</strain>
    </source>
</reference>
<keyword evidence="6 14" id="KW-0686">Riboflavin biosynthesis</keyword>
<feature type="binding site" evidence="14">
    <location>
        <position position="266"/>
    </location>
    <ligand>
        <name>Zn(2+)</name>
        <dbReference type="ChEBI" id="CHEBI:29105"/>
        <note>catalytic</note>
    </ligand>
</feature>
<comment type="pathway">
    <text evidence="4">Cofactor biosynthesis; riboflavin biosynthesis; 2-hydroxy-3-oxobutyl phosphate from D-ribulose 5-phosphate: step 1/1.</text>
</comment>
<dbReference type="RefSeq" id="WP_126548187.1">
    <property type="nucleotide sequence ID" value="NZ_BIFS01000001.1"/>
</dbReference>
<evidence type="ECO:0000256" key="12">
    <source>
        <dbReference type="ARBA" id="ARBA00043932"/>
    </source>
</evidence>
<evidence type="ECO:0000256" key="10">
    <source>
        <dbReference type="ARBA" id="ARBA00022833"/>
    </source>
</evidence>
<keyword evidence="11 14" id="KW-0342">GTP-binding</keyword>
<comment type="pathway">
    <text evidence="3 14">Cofactor biosynthesis; riboflavin biosynthesis; 5-amino-6-(D-ribitylamino)uracil from GTP: step 1/4.</text>
</comment>